<dbReference type="OrthoDB" id="9992428at2"/>
<dbReference type="EMBL" id="QKQP01000005">
    <property type="protein sequence ID" value="PZD80931.1"/>
    <property type="molecule type" value="Genomic_DNA"/>
</dbReference>
<keyword evidence="1" id="KW-0812">Transmembrane</keyword>
<reference evidence="2 3" key="1">
    <citation type="submission" date="2018-06" db="EMBL/GenBank/DDBJ databases">
        <title>Draft sequence of Acidithiobacillus ferrooxidans CCM 4253.</title>
        <authorList>
            <person name="Moya-Beltran A."/>
            <person name="Castro M."/>
            <person name="Covarrubias P.C."/>
            <person name="Issotta F."/>
            <person name="Janiczek O."/>
            <person name="Mandl M."/>
            <person name="Kucera J."/>
            <person name="Quatrini R."/>
        </authorList>
    </citation>
    <scope>NUCLEOTIDE SEQUENCE [LARGE SCALE GENOMIC DNA]</scope>
    <source>
        <strain evidence="2 3">CCM 4253</strain>
    </source>
</reference>
<keyword evidence="1" id="KW-1133">Transmembrane helix</keyword>
<organism evidence="2 3">
    <name type="scientific">Acidithiobacillus ferrooxidans</name>
    <name type="common">Thiobacillus ferrooxidans</name>
    <dbReference type="NCBI Taxonomy" id="920"/>
    <lineage>
        <taxon>Bacteria</taxon>
        <taxon>Pseudomonadati</taxon>
        <taxon>Pseudomonadota</taxon>
        <taxon>Acidithiobacillia</taxon>
        <taxon>Acidithiobacillales</taxon>
        <taxon>Acidithiobacillaceae</taxon>
        <taxon>Acidithiobacillus</taxon>
    </lineage>
</organism>
<dbReference type="PROSITE" id="PS51257">
    <property type="entry name" value="PROKAR_LIPOPROTEIN"/>
    <property type="match status" value="1"/>
</dbReference>
<proteinExistence type="predicted"/>
<protein>
    <recommendedName>
        <fullName evidence="4">Lipoprotein</fullName>
    </recommendedName>
</protein>
<accession>A0A2W1KNJ6</accession>
<dbReference type="Proteomes" id="UP000248886">
    <property type="component" value="Unassembled WGS sequence"/>
</dbReference>
<evidence type="ECO:0000313" key="3">
    <source>
        <dbReference type="Proteomes" id="UP000248886"/>
    </source>
</evidence>
<feature type="transmembrane region" description="Helical" evidence="1">
    <location>
        <begin position="12"/>
        <end position="33"/>
    </location>
</feature>
<keyword evidence="1" id="KW-0472">Membrane</keyword>
<name>A0A2W1KNJ6_ACIFR</name>
<sequence length="60" mass="6665">MNKLRQARRLVYMALFVFVGASMLSGCIIAPPYGGYYGRGYYGGGYYGGRGEGWHHGEDH</sequence>
<evidence type="ECO:0000256" key="1">
    <source>
        <dbReference type="SAM" id="Phobius"/>
    </source>
</evidence>
<gene>
    <name evidence="2" type="ORF">DN052_10985</name>
</gene>
<evidence type="ECO:0008006" key="4">
    <source>
        <dbReference type="Google" id="ProtNLM"/>
    </source>
</evidence>
<evidence type="ECO:0000313" key="2">
    <source>
        <dbReference type="EMBL" id="PZD80931.1"/>
    </source>
</evidence>
<comment type="caution">
    <text evidence="2">The sequence shown here is derived from an EMBL/GenBank/DDBJ whole genome shotgun (WGS) entry which is preliminary data.</text>
</comment>
<dbReference type="AlphaFoldDB" id="A0A2W1KNJ6"/>